<dbReference type="PANTHER" id="PTHR42718:SF49">
    <property type="entry name" value="EXPORT PROTEIN"/>
    <property type="match status" value="1"/>
</dbReference>
<feature type="transmembrane region" description="Helical" evidence="6">
    <location>
        <begin position="259"/>
        <end position="280"/>
    </location>
</feature>
<evidence type="ECO:0000256" key="1">
    <source>
        <dbReference type="ARBA" id="ARBA00004141"/>
    </source>
</evidence>
<feature type="transmembrane region" description="Helical" evidence="6">
    <location>
        <begin position="391"/>
        <end position="410"/>
    </location>
</feature>
<dbReference type="SUPFAM" id="SSF103473">
    <property type="entry name" value="MFS general substrate transporter"/>
    <property type="match status" value="1"/>
</dbReference>
<feature type="transmembrane region" description="Helical" evidence="6">
    <location>
        <begin position="509"/>
        <end position="535"/>
    </location>
</feature>
<feature type="domain" description="Major facilitator superfamily (MFS) profile" evidence="7">
    <location>
        <begin position="47"/>
        <end position="539"/>
    </location>
</feature>
<dbReference type="PROSITE" id="PS00216">
    <property type="entry name" value="SUGAR_TRANSPORT_1"/>
    <property type="match status" value="1"/>
</dbReference>
<dbReference type="PRINTS" id="PR01036">
    <property type="entry name" value="TCRTETB"/>
</dbReference>
<dbReference type="GO" id="GO:0022857">
    <property type="term" value="F:transmembrane transporter activity"/>
    <property type="evidence" value="ECO:0007669"/>
    <property type="project" value="InterPro"/>
</dbReference>
<organism evidence="8 9">
    <name type="scientific">Caballeronia sordidicola</name>
    <name type="common">Burkholderia sordidicola</name>
    <dbReference type="NCBI Taxonomy" id="196367"/>
    <lineage>
        <taxon>Bacteria</taxon>
        <taxon>Pseudomonadati</taxon>
        <taxon>Pseudomonadota</taxon>
        <taxon>Betaproteobacteria</taxon>
        <taxon>Burkholderiales</taxon>
        <taxon>Burkholderiaceae</taxon>
        <taxon>Caballeronia</taxon>
    </lineage>
</organism>
<accession>A0A226X360</accession>
<name>A0A226X360_CABSO</name>
<sequence length="549" mass="57685">MFRRSTAIAHERSSQQRPPVGPFPADNEHSRDTDFNPVLSTRAARFVLGTASATCGLIVLDTNVVAVSLPSIARSFHVGFADVEWVVSAYMVAFASCLLAAGGIADRFGRKKLMMIGLGVFCLASLGCGLAPTALFLNLARAVKGVGASMLLTAALAVIANTFQEGPSRARAWAVWGMCMGLATTVAPLVGGVITQWLGWRWIFLLNLPVCSVLAWCVHRSIRESRNSQARAIDVMGSLLFGASLALGIWALIGTQTDGWQSLPTTARFAGCTALLIVFLKLEKNRTHAMIDLQLFRQARFVAAVLSMFGYAACAQVMMTFLPLYLQNAFGWPAVSAGLGMLPFATAMIAGPYIGAWLAGRFSSVALLTLGLGLIGTGNILTASVSMDQRYWLVALGMIVTGCGAGILNGDTQKAIMACVPPNRTGMASGISTTTRFTAIVTSVGVLGAVLASRTQTALDLALANAPAVRNSLDADFMSRLLAGDAVHATEHLAPAAKLFLATAAPASFASGFASALCVAGVLALVIAVIVWGLAGRRMRSATQPLRQQ</sequence>
<comment type="caution">
    <text evidence="8">The sequence shown here is derived from an EMBL/GenBank/DDBJ whole genome shotgun (WGS) entry which is preliminary data.</text>
</comment>
<dbReference type="Pfam" id="PF07690">
    <property type="entry name" value="MFS_1"/>
    <property type="match status" value="1"/>
</dbReference>
<dbReference type="AlphaFoldDB" id="A0A226X360"/>
<feature type="transmembrane region" description="Helical" evidence="6">
    <location>
        <begin position="200"/>
        <end position="218"/>
    </location>
</feature>
<evidence type="ECO:0000256" key="4">
    <source>
        <dbReference type="ARBA" id="ARBA00023136"/>
    </source>
</evidence>
<dbReference type="GO" id="GO:0016020">
    <property type="term" value="C:membrane"/>
    <property type="evidence" value="ECO:0007669"/>
    <property type="project" value="UniProtKB-SubCell"/>
</dbReference>
<keyword evidence="4 6" id="KW-0472">Membrane</keyword>
<feature type="transmembrane region" description="Helical" evidence="6">
    <location>
        <begin position="142"/>
        <end position="160"/>
    </location>
</feature>
<feature type="transmembrane region" description="Helical" evidence="6">
    <location>
        <begin position="332"/>
        <end position="358"/>
    </location>
</feature>
<keyword evidence="2 6" id="KW-0812">Transmembrane</keyword>
<feature type="transmembrane region" description="Helical" evidence="6">
    <location>
        <begin position="172"/>
        <end position="194"/>
    </location>
</feature>
<dbReference type="InterPro" id="IPR036259">
    <property type="entry name" value="MFS_trans_sf"/>
</dbReference>
<feature type="transmembrane region" description="Helical" evidence="6">
    <location>
        <begin position="116"/>
        <end position="136"/>
    </location>
</feature>
<evidence type="ECO:0000259" key="7">
    <source>
        <dbReference type="PROSITE" id="PS50850"/>
    </source>
</evidence>
<dbReference type="RefSeq" id="WP_089161705.1">
    <property type="nucleotide sequence ID" value="NZ_MTHB01000109.1"/>
</dbReference>
<evidence type="ECO:0000256" key="5">
    <source>
        <dbReference type="SAM" id="MobiDB-lite"/>
    </source>
</evidence>
<evidence type="ECO:0000313" key="8">
    <source>
        <dbReference type="EMBL" id="OXC77430.1"/>
    </source>
</evidence>
<feature type="region of interest" description="Disordered" evidence="5">
    <location>
        <begin position="1"/>
        <end position="34"/>
    </location>
</feature>
<feature type="transmembrane region" description="Helical" evidence="6">
    <location>
        <begin position="230"/>
        <end position="253"/>
    </location>
</feature>
<dbReference type="Gene3D" id="1.20.1250.20">
    <property type="entry name" value="MFS general substrate transporter like domains"/>
    <property type="match status" value="1"/>
</dbReference>
<feature type="transmembrane region" description="Helical" evidence="6">
    <location>
        <begin position="365"/>
        <end position="385"/>
    </location>
</feature>
<feature type="transmembrane region" description="Helical" evidence="6">
    <location>
        <begin position="431"/>
        <end position="452"/>
    </location>
</feature>
<dbReference type="InterPro" id="IPR020846">
    <property type="entry name" value="MFS_dom"/>
</dbReference>
<comment type="subcellular location">
    <subcellularLocation>
        <location evidence="1">Membrane</location>
        <topology evidence="1">Multi-pass membrane protein</topology>
    </subcellularLocation>
</comment>
<dbReference type="InterPro" id="IPR005829">
    <property type="entry name" value="Sugar_transporter_CS"/>
</dbReference>
<dbReference type="PROSITE" id="PS50850">
    <property type="entry name" value="MFS"/>
    <property type="match status" value="1"/>
</dbReference>
<keyword evidence="3 6" id="KW-1133">Transmembrane helix</keyword>
<dbReference type="OrthoDB" id="9807274at2"/>
<feature type="transmembrane region" description="Helical" evidence="6">
    <location>
        <begin position="301"/>
        <end position="326"/>
    </location>
</feature>
<gene>
    <name evidence="8" type="ORF">BSU04_18000</name>
</gene>
<dbReference type="EMBL" id="MTHB01000109">
    <property type="protein sequence ID" value="OXC77430.1"/>
    <property type="molecule type" value="Genomic_DNA"/>
</dbReference>
<feature type="transmembrane region" description="Helical" evidence="6">
    <location>
        <begin position="46"/>
        <end position="73"/>
    </location>
</feature>
<protein>
    <submittedName>
        <fullName evidence="8">Permeases of the major facilitator superfamily</fullName>
    </submittedName>
</protein>
<reference evidence="9" key="1">
    <citation type="submission" date="2017-01" db="EMBL/GenBank/DDBJ databases">
        <title>Genome Analysis of Deinococcus marmoris KOPRI26562.</title>
        <authorList>
            <person name="Kim J.H."/>
            <person name="Oh H.-M."/>
        </authorList>
    </citation>
    <scope>NUCLEOTIDE SEQUENCE [LARGE SCALE GENOMIC DNA]</scope>
    <source>
        <strain evidence="9">PAMC 26633</strain>
    </source>
</reference>
<dbReference type="eggNOG" id="COG0477">
    <property type="taxonomic scope" value="Bacteria"/>
</dbReference>
<proteinExistence type="predicted"/>
<evidence type="ECO:0000256" key="6">
    <source>
        <dbReference type="SAM" id="Phobius"/>
    </source>
</evidence>
<feature type="transmembrane region" description="Helical" evidence="6">
    <location>
        <begin position="85"/>
        <end position="104"/>
    </location>
</feature>
<evidence type="ECO:0000313" key="9">
    <source>
        <dbReference type="Proteomes" id="UP000214720"/>
    </source>
</evidence>
<dbReference type="PANTHER" id="PTHR42718">
    <property type="entry name" value="MAJOR FACILITATOR SUPERFAMILY MULTIDRUG TRANSPORTER MFSC"/>
    <property type="match status" value="1"/>
</dbReference>
<dbReference type="Proteomes" id="UP000214720">
    <property type="component" value="Unassembled WGS sequence"/>
</dbReference>
<evidence type="ECO:0000256" key="2">
    <source>
        <dbReference type="ARBA" id="ARBA00022692"/>
    </source>
</evidence>
<dbReference type="Gene3D" id="1.20.1720.10">
    <property type="entry name" value="Multidrug resistance protein D"/>
    <property type="match status" value="1"/>
</dbReference>
<dbReference type="InterPro" id="IPR011701">
    <property type="entry name" value="MFS"/>
</dbReference>
<dbReference type="CDD" id="cd17321">
    <property type="entry name" value="MFS_MMR_MDR_like"/>
    <property type="match status" value="1"/>
</dbReference>
<evidence type="ECO:0000256" key="3">
    <source>
        <dbReference type="ARBA" id="ARBA00022989"/>
    </source>
</evidence>